<dbReference type="InterPro" id="IPR050331">
    <property type="entry name" value="Zinc_finger"/>
</dbReference>
<comment type="subcellular location">
    <subcellularLocation>
        <location evidence="1">Nucleus</location>
    </subcellularLocation>
</comment>
<feature type="compositionally biased region" description="Low complexity" evidence="8">
    <location>
        <begin position="81"/>
        <end position="95"/>
    </location>
</feature>
<dbReference type="PANTHER" id="PTHR16515">
    <property type="entry name" value="PR DOMAIN ZINC FINGER PROTEIN"/>
    <property type="match status" value="1"/>
</dbReference>
<evidence type="ECO:0000256" key="4">
    <source>
        <dbReference type="ARBA" id="ARBA00022771"/>
    </source>
</evidence>
<evidence type="ECO:0000256" key="3">
    <source>
        <dbReference type="ARBA" id="ARBA00022737"/>
    </source>
</evidence>
<keyword evidence="6" id="KW-0539">Nucleus</keyword>
<name>A0AAD9JQA4_9ANNE</name>
<keyword evidence="3" id="KW-0677">Repeat</keyword>
<evidence type="ECO:0000256" key="5">
    <source>
        <dbReference type="ARBA" id="ARBA00022833"/>
    </source>
</evidence>
<dbReference type="Proteomes" id="UP001208570">
    <property type="component" value="Unassembled WGS sequence"/>
</dbReference>
<keyword evidence="11" id="KW-1185">Reference proteome</keyword>
<dbReference type="Pfam" id="PF00096">
    <property type="entry name" value="zf-C2H2"/>
    <property type="match status" value="2"/>
</dbReference>
<gene>
    <name evidence="10" type="ORF">LSH36_220g05039</name>
</gene>
<dbReference type="FunFam" id="3.30.160.60:FF:000446">
    <property type="entry name" value="Zinc finger protein"/>
    <property type="match status" value="1"/>
</dbReference>
<feature type="region of interest" description="Disordered" evidence="8">
    <location>
        <begin position="779"/>
        <end position="807"/>
    </location>
</feature>
<organism evidence="10 11">
    <name type="scientific">Paralvinella palmiformis</name>
    <dbReference type="NCBI Taxonomy" id="53620"/>
    <lineage>
        <taxon>Eukaryota</taxon>
        <taxon>Metazoa</taxon>
        <taxon>Spiralia</taxon>
        <taxon>Lophotrochozoa</taxon>
        <taxon>Annelida</taxon>
        <taxon>Polychaeta</taxon>
        <taxon>Sedentaria</taxon>
        <taxon>Canalipalpata</taxon>
        <taxon>Terebellida</taxon>
        <taxon>Terebelliformia</taxon>
        <taxon>Alvinellidae</taxon>
        <taxon>Paralvinella</taxon>
    </lineage>
</organism>
<evidence type="ECO:0000256" key="8">
    <source>
        <dbReference type="SAM" id="MobiDB-lite"/>
    </source>
</evidence>
<dbReference type="PROSITE" id="PS50157">
    <property type="entry name" value="ZINC_FINGER_C2H2_2"/>
    <property type="match status" value="4"/>
</dbReference>
<feature type="region of interest" description="Disordered" evidence="8">
    <location>
        <begin position="272"/>
        <end position="295"/>
    </location>
</feature>
<dbReference type="Gene3D" id="3.30.160.60">
    <property type="entry name" value="Classic Zinc Finger"/>
    <property type="match status" value="2"/>
</dbReference>
<protein>
    <recommendedName>
        <fullName evidence="9">C2H2-type domain-containing protein</fullName>
    </recommendedName>
</protein>
<dbReference type="InterPro" id="IPR036236">
    <property type="entry name" value="Znf_C2H2_sf"/>
</dbReference>
<evidence type="ECO:0000256" key="7">
    <source>
        <dbReference type="PROSITE-ProRule" id="PRU00042"/>
    </source>
</evidence>
<feature type="domain" description="C2H2-type" evidence="9">
    <location>
        <begin position="733"/>
        <end position="765"/>
    </location>
</feature>
<dbReference type="GO" id="GO:0010468">
    <property type="term" value="P:regulation of gene expression"/>
    <property type="evidence" value="ECO:0007669"/>
    <property type="project" value="TreeGrafter"/>
</dbReference>
<dbReference type="AlphaFoldDB" id="A0AAD9JQA4"/>
<dbReference type="PANTHER" id="PTHR16515:SF66">
    <property type="entry name" value="C2H2-TYPE DOMAIN-CONTAINING PROTEIN"/>
    <property type="match status" value="1"/>
</dbReference>
<dbReference type="InterPro" id="IPR013087">
    <property type="entry name" value="Znf_C2H2_type"/>
</dbReference>
<evidence type="ECO:0000313" key="10">
    <source>
        <dbReference type="EMBL" id="KAK2156165.1"/>
    </source>
</evidence>
<feature type="compositionally biased region" description="Polar residues" evidence="8">
    <location>
        <begin position="111"/>
        <end position="122"/>
    </location>
</feature>
<dbReference type="PROSITE" id="PS00028">
    <property type="entry name" value="ZINC_FINGER_C2H2_1"/>
    <property type="match status" value="2"/>
</dbReference>
<accession>A0AAD9JQA4</accession>
<dbReference type="SMART" id="SM00355">
    <property type="entry name" value="ZnF_C2H2"/>
    <property type="match status" value="4"/>
</dbReference>
<dbReference type="EMBL" id="JAODUP010000220">
    <property type="protein sequence ID" value="KAK2156165.1"/>
    <property type="molecule type" value="Genomic_DNA"/>
</dbReference>
<feature type="domain" description="C2H2-type" evidence="9">
    <location>
        <begin position="377"/>
        <end position="401"/>
    </location>
</feature>
<feature type="domain" description="C2H2-type" evidence="9">
    <location>
        <begin position="705"/>
        <end position="732"/>
    </location>
</feature>
<proteinExistence type="predicted"/>
<evidence type="ECO:0000259" key="9">
    <source>
        <dbReference type="PROSITE" id="PS50157"/>
    </source>
</evidence>
<keyword evidence="5" id="KW-0862">Zinc</keyword>
<feature type="region of interest" description="Disordered" evidence="8">
    <location>
        <begin position="211"/>
        <end position="235"/>
    </location>
</feature>
<dbReference type="GO" id="GO:0008270">
    <property type="term" value="F:zinc ion binding"/>
    <property type="evidence" value="ECO:0007669"/>
    <property type="project" value="UniProtKB-KW"/>
</dbReference>
<keyword evidence="2" id="KW-0479">Metal-binding</keyword>
<dbReference type="GO" id="GO:0005634">
    <property type="term" value="C:nucleus"/>
    <property type="evidence" value="ECO:0007669"/>
    <property type="project" value="UniProtKB-SubCell"/>
</dbReference>
<keyword evidence="4 7" id="KW-0863">Zinc-finger</keyword>
<evidence type="ECO:0000256" key="1">
    <source>
        <dbReference type="ARBA" id="ARBA00004123"/>
    </source>
</evidence>
<evidence type="ECO:0000313" key="11">
    <source>
        <dbReference type="Proteomes" id="UP001208570"/>
    </source>
</evidence>
<comment type="caution">
    <text evidence="10">The sequence shown here is derived from an EMBL/GenBank/DDBJ whole genome shotgun (WGS) entry which is preliminary data.</text>
</comment>
<reference evidence="10" key="1">
    <citation type="journal article" date="2023" name="Mol. Biol. Evol.">
        <title>Third-Generation Sequencing Reveals the Adaptive Role of the Epigenome in Three Deep-Sea Polychaetes.</title>
        <authorList>
            <person name="Perez M."/>
            <person name="Aroh O."/>
            <person name="Sun Y."/>
            <person name="Lan Y."/>
            <person name="Juniper S.K."/>
            <person name="Young C.R."/>
            <person name="Angers B."/>
            <person name="Qian P.Y."/>
        </authorList>
    </citation>
    <scope>NUCLEOTIDE SEQUENCE</scope>
    <source>
        <strain evidence="10">P08H-3</strain>
    </source>
</reference>
<dbReference type="SUPFAM" id="SSF57667">
    <property type="entry name" value="beta-beta-alpha zinc fingers"/>
    <property type="match status" value="2"/>
</dbReference>
<evidence type="ECO:0000256" key="6">
    <source>
        <dbReference type="ARBA" id="ARBA00023242"/>
    </source>
</evidence>
<feature type="region of interest" description="Disordered" evidence="8">
    <location>
        <begin position="71"/>
        <end position="143"/>
    </location>
</feature>
<evidence type="ECO:0000256" key="2">
    <source>
        <dbReference type="ARBA" id="ARBA00022723"/>
    </source>
</evidence>
<feature type="domain" description="C2H2-type" evidence="9">
    <location>
        <begin position="405"/>
        <end position="432"/>
    </location>
</feature>
<sequence>MLSMGPILDLAALKMAFASLVRHAEPNILSSFMLWVDLSVSEFKVTGTLPPTLKMEGVTSMTVDDLSKMCSNPGRGDTAETCGTQTSPTSQGSGSYDKQGMTEPGYLGSVFDSTASQSSEQMVPTDLSIRGNNKPRRESLKASDCFPKRSLKNVIDNIVKKETLLSEIHYNKWPSHMSLPVMMPVLPPAVNTMPEQHTNLAKLLSNPLMPTEALVNTPSDTSPDRPRKHGASQLEEFPHKKFRPDISVPSEEAVCLKENDCSMSSFTKEGLYDPIKTEPISPKKDDSPGKQNRQNTEYGLLSADNASPIPNRASALRELLTSKRSSHQSCNEPVMHHYSEKLVIDEGVTPEFTDFDSDMSLASINEDDIQDKSRQMNTCQVCGQSFHYRSSFRRHMKVHQGIFSHVCAVCGRKFTRKEHFIRHKCSRKPNKASRGAHVESPVAAGIIPKVEFPPTQLPDQYHDELSCDSVHQELSATQMVTPQKVVHVYESRRKATVPRKVVMVEENDPDASFEEDPNEEYSMTECVTDKIRISESMECPSPAKAVCQANSPGQSERFPESPPKEQEMENCIKSEIKKCVIACQDSCGAANMDKLIARERASAKQHQAWASEVLDLSCPQVSSSCSPPQHADHPDAVTAPPQVNYNMALPTQQEFTIETGSYKVVTGAGGEMEEGTRNKFIKVVKQGNYLKLKEEAQIIGGQLCFVCPTCSKIFHRSSNFSRHMRIHRGVYSYVCPNCQRGFFRREHFQKHKCSRRGMSHTWDRKTKIDMVLAANESLLEGSDAEGGSERADSEESYTLSTERLENQ</sequence>